<accession>A0A821U7D7</accession>
<protein>
    <submittedName>
        <fullName evidence="2">Uncharacterized protein</fullName>
    </submittedName>
</protein>
<name>A0A821U7D7_9NEOP</name>
<feature type="region of interest" description="Disordered" evidence="1">
    <location>
        <begin position="1"/>
        <end position="32"/>
    </location>
</feature>
<comment type="caution">
    <text evidence="2">The sequence shown here is derived from an EMBL/GenBank/DDBJ whole genome shotgun (WGS) entry which is preliminary data.</text>
</comment>
<reference evidence="2" key="1">
    <citation type="submission" date="2021-02" db="EMBL/GenBank/DDBJ databases">
        <authorList>
            <person name="Steward A R."/>
        </authorList>
    </citation>
    <scope>NUCLEOTIDE SEQUENCE</scope>
</reference>
<evidence type="ECO:0000256" key="1">
    <source>
        <dbReference type="SAM" id="MobiDB-lite"/>
    </source>
</evidence>
<dbReference type="EMBL" id="CAJOBZ010000029">
    <property type="protein sequence ID" value="CAF4885296.1"/>
    <property type="molecule type" value="Genomic_DNA"/>
</dbReference>
<dbReference type="Proteomes" id="UP000663880">
    <property type="component" value="Unassembled WGS sequence"/>
</dbReference>
<proteinExistence type="predicted"/>
<evidence type="ECO:0000313" key="3">
    <source>
        <dbReference type="Proteomes" id="UP000663880"/>
    </source>
</evidence>
<dbReference type="AlphaFoldDB" id="A0A821U7D7"/>
<feature type="compositionally biased region" description="Basic and acidic residues" evidence="1">
    <location>
        <begin position="13"/>
        <end position="22"/>
    </location>
</feature>
<evidence type="ECO:0000313" key="2">
    <source>
        <dbReference type="EMBL" id="CAF4885296.1"/>
    </source>
</evidence>
<sequence length="74" mass="8031">MQNRARGQFSSERAQRASERSSAENPDGVSGFHSLSTVVQGSEVSGVRHIIPVIYGVCHFHLVYQKTGKSSNVA</sequence>
<organism evidence="2 3">
    <name type="scientific">Pieris macdunnoughi</name>
    <dbReference type="NCBI Taxonomy" id="345717"/>
    <lineage>
        <taxon>Eukaryota</taxon>
        <taxon>Metazoa</taxon>
        <taxon>Ecdysozoa</taxon>
        <taxon>Arthropoda</taxon>
        <taxon>Hexapoda</taxon>
        <taxon>Insecta</taxon>
        <taxon>Pterygota</taxon>
        <taxon>Neoptera</taxon>
        <taxon>Endopterygota</taxon>
        <taxon>Lepidoptera</taxon>
        <taxon>Glossata</taxon>
        <taxon>Ditrysia</taxon>
        <taxon>Papilionoidea</taxon>
        <taxon>Pieridae</taxon>
        <taxon>Pierinae</taxon>
        <taxon>Pieris</taxon>
    </lineage>
</organism>
<keyword evidence="3" id="KW-1185">Reference proteome</keyword>
<gene>
    <name evidence="2" type="ORF">PMACD_LOCUS9975</name>
</gene>